<keyword evidence="6" id="KW-1185">Reference proteome</keyword>
<comment type="caution">
    <text evidence="5">The sequence shown here is derived from an EMBL/GenBank/DDBJ whole genome shotgun (WGS) entry which is preliminary data.</text>
</comment>
<evidence type="ECO:0000259" key="3">
    <source>
        <dbReference type="PROSITE" id="PS50893"/>
    </source>
</evidence>
<name>A0ABR4NGB4_9FUNG</name>
<accession>A0ABR4NGB4</accession>
<reference evidence="5 6" key="1">
    <citation type="submission" date="2023-09" db="EMBL/GenBank/DDBJ databases">
        <title>Pangenome analysis of Batrachochytrium dendrobatidis and related Chytrids.</title>
        <authorList>
            <person name="Yacoub M.N."/>
            <person name="Stajich J.E."/>
            <person name="James T.Y."/>
        </authorList>
    </citation>
    <scope>NUCLEOTIDE SEQUENCE [LARGE SCALE GENOMIC DNA]</scope>
    <source>
        <strain evidence="5 6">JEL0888</strain>
    </source>
</reference>
<evidence type="ECO:0000313" key="5">
    <source>
        <dbReference type="EMBL" id="KAL2918537.1"/>
    </source>
</evidence>
<feature type="domain" description="ABC transporter" evidence="3">
    <location>
        <begin position="3"/>
        <end position="227"/>
    </location>
</feature>
<sequence>MRFEVDGLTKTLPDGTRLFDGLSLRADDTAGPFVVAVRGPSGAGKTTLLKCLAELVPFDAGTVRLNSKTPAQFGIPEWRSRVLYVPQRPPVLGGTPAEFAATIAGFRSQRTKLAGSALDPVAVAERWNLDPAAWDRPWSQLSGGELQRVALALAISRGPGVLLLDEPTSALDPETCRLVEADLRVRNCIWITHDPAQELRVATASIVLGRPCSTGVDAEELGRPAAR</sequence>
<dbReference type="InterPro" id="IPR027417">
    <property type="entry name" value="P-loop_NTPase"/>
</dbReference>
<proteinExistence type="predicted"/>
<dbReference type="Proteomes" id="UP001527925">
    <property type="component" value="Unassembled WGS sequence"/>
</dbReference>
<evidence type="ECO:0000256" key="1">
    <source>
        <dbReference type="ARBA" id="ARBA00022741"/>
    </source>
</evidence>
<dbReference type="PROSITE" id="PS50893">
    <property type="entry name" value="ABC_TRANSPORTER_2"/>
    <property type="match status" value="1"/>
</dbReference>
<protein>
    <recommendedName>
        <fullName evidence="3">ABC transporter domain-containing protein</fullName>
    </recommendedName>
</protein>
<dbReference type="Gene3D" id="3.40.50.300">
    <property type="entry name" value="P-loop containing nucleotide triphosphate hydrolases"/>
    <property type="match status" value="1"/>
</dbReference>
<dbReference type="PROSITE" id="PS00211">
    <property type="entry name" value="ABC_TRANSPORTER_1"/>
    <property type="match status" value="1"/>
</dbReference>
<dbReference type="Pfam" id="PF00005">
    <property type="entry name" value="ABC_tran"/>
    <property type="match status" value="1"/>
</dbReference>
<dbReference type="InterPro" id="IPR003439">
    <property type="entry name" value="ABC_transporter-like_ATP-bd"/>
</dbReference>
<gene>
    <name evidence="4" type="ORF">HK105_201919</name>
    <name evidence="5" type="ORF">HK105_201938</name>
</gene>
<evidence type="ECO:0000313" key="4">
    <source>
        <dbReference type="EMBL" id="KAL2918518.1"/>
    </source>
</evidence>
<evidence type="ECO:0000256" key="2">
    <source>
        <dbReference type="ARBA" id="ARBA00022840"/>
    </source>
</evidence>
<dbReference type="SUPFAM" id="SSF52540">
    <property type="entry name" value="P-loop containing nucleoside triphosphate hydrolases"/>
    <property type="match status" value="1"/>
</dbReference>
<dbReference type="SMART" id="SM00382">
    <property type="entry name" value="AAA"/>
    <property type="match status" value="1"/>
</dbReference>
<evidence type="ECO:0000313" key="6">
    <source>
        <dbReference type="Proteomes" id="UP001527925"/>
    </source>
</evidence>
<dbReference type="PANTHER" id="PTHR43119">
    <property type="entry name" value="ABC TRANSPORT PROTEIN ATP-BINDING COMPONENT-RELATED"/>
    <property type="match status" value="1"/>
</dbReference>
<organism evidence="5 6">
    <name type="scientific">Polyrhizophydium stewartii</name>
    <dbReference type="NCBI Taxonomy" id="2732419"/>
    <lineage>
        <taxon>Eukaryota</taxon>
        <taxon>Fungi</taxon>
        <taxon>Fungi incertae sedis</taxon>
        <taxon>Chytridiomycota</taxon>
        <taxon>Chytridiomycota incertae sedis</taxon>
        <taxon>Chytridiomycetes</taxon>
        <taxon>Rhizophydiales</taxon>
        <taxon>Rhizophydiales incertae sedis</taxon>
        <taxon>Polyrhizophydium</taxon>
    </lineage>
</organism>
<dbReference type="PANTHER" id="PTHR43119:SF1">
    <property type="entry name" value="ABC TRANSPORTER DOMAIN-CONTAINING PROTEIN"/>
    <property type="match status" value="1"/>
</dbReference>
<dbReference type="EMBL" id="JADGIZ020000006">
    <property type="protein sequence ID" value="KAL2918537.1"/>
    <property type="molecule type" value="Genomic_DNA"/>
</dbReference>
<dbReference type="InterPro" id="IPR017871">
    <property type="entry name" value="ABC_transporter-like_CS"/>
</dbReference>
<keyword evidence="1" id="KW-0547">Nucleotide-binding</keyword>
<dbReference type="InterPro" id="IPR003593">
    <property type="entry name" value="AAA+_ATPase"/>
</dbReference>
<keyword evidence="2" id="KW-0067">ATP-binding</keyword>
<dbReference type="EMBL" id="JADGIZ020000006">
    <property type="protein sequence ID" value="KAL2918518.1"/>
    <property type="molecule type" value="Genomic_DNA"/>
</dbReference>